<gene>
    <name evidence="1" type="ORF">PABY_22090</name>
</gene>
<accession>A0ABM8IYM2</accession>
<dbReference type="EMBL" id="AP028907">
    <property type="protein sequence ID" value="BES82642.1"/>
    <property type="molecule type" value="Genomic_DNA"/>
</dbReference>
<keyword evidence="2" id="KW-1185">Reference proteome</keyword>
<organism evidence="1 2">
    <name type="scientific">Pyrodictium abyssi</name>
    <dbReference type="NCBI Taxonomy" id="54256"/>
    <lineage>
        <taxon>Archaea</taxon>
        <taxon>Thermoproteota</taxon>
        <taxon>Thermoprotei</taxon>
        <taxon>Desulfurococcales</taxon>
        <taxon>Pyrodictiaceae</taxon>
        <taxon>Pyrodictium</taxon>
    </lineage>
</organism>
<name>A0ABM8IYM2_9CREN</name>
<sequence length="240" mass="26562">MDHARLEETIERVRLLLEAVSKGEYCCLRFGLPFVTPSLLASQVFCEKKLEYTLLGEHDPGARRVSEARKLVEVLLEAKRRIPRHTDTFALSIPVAAVVEGVPIIARPHAVYFDAGRVAAIVVGKISKKPWRMYGSDKVKLYAYALTLAYAGFPLTSRTKLVLAAAEDNRKLISILSSVYLGSVKPVAGNGAALHVLAHDLDVELEAISPLLAYWREERQPVARRGSWCTSCPYYGSCHA</sequence>
<dbReference type="GeneID" id="89290214"/>
<protein>
    <recommendedName>
        <fullName evidence="3">PD-(D/E)XK endonuclease-like domain-containing protein</fullName>
    </recommendedName>
</protein>
<evidence type="ECO:0008006" key="3">
    <source>
        <dbReference type="Google" id="ProtNLM"/>
    </source>
</evidence>
<dbReference type="RefSeq" id="WP_338250153.1">
    <property type="nucleotide sequence ID" value="NZ_AP028907.1"/>
</dbReference>
<dbReference type="Proteomes" id="UP001341135">
    <property type="component" value="Chromosome"/>
</dbReference>
<reference evidence="1 2" key="1">
    <citation type="submission" date="2023-09" db="EMBL/GenBank/DDBJ databases">
        <title>Pyrofollis japonicus gen. nov. sp. nov., a novel member of the family Pyrodictiaceae isolated from the Iheya North hydrothermal field.</title>
        <authorList>
            <person name="Miyazaki U."/>
            <person name="Sanari M."/>
            <person name="Tame A."/>
            <person name="Kitajima M."/>
            <person name="Okamoto A."/>
            <person name="Sawayama S."/>
            <person name="Miyazaki J."/>
            <person name="Takai K."/>
            <person name="Nakagawa S."/>
        </authorList>
    </citation>
    <scope>NUCLEOTIDE SEQUENCE [LARGE SCALE GENOMIC DNA]</scope>
    <source>
        <strain evidence="1 2">AV2</strain>
    </source>
</reference>
<evidence type="ECO:0000313" key="2">
    <source>
        <dbReference type="Proteomes" id="UP001341135"/>
    </source>
</evidence>
<evidence type="ECO:0000313" key="1">
    <source>
        <dbReference type="EMBL" id="BES82642.1"/>
    </source>
</evidence>
<proteinExistence type="predicted"/>